<name>A0A093XG90_TALMA</name>
<sequence>MVYSVSFVAFTIVGVLFQWLLKLFRPSQGGVPEKSKVQDATHKAPYPCNAIKGNQKFRITMGLRRLDERNWLTVDKNYLKEHDVRISLLQNQRSQVIQCLPESKIACAEALEVVAEFLCERFPDMFRMKEAAGVKTIYNSKTGESFVIGDENSGIDPLETAVRLAMEDLSILMKNEEGEYYLAASATLFPVGWTVQDRIGWTISQMHGPVPEWKDKIGHSVNKFFCRLTPESPMERSNYFLETKEPDEDLGDTLFRPLGLNEDQPGLSIEDILLRQERQTFRRLPRTGALIFSVKTTLNTFDELPVEQLQALATEIRSWPEDMAKYKGRDIWGQRIFGIIAFFSPSFLFSGVSAFDLLWP</sequence>
<evidence type="ECO:0000313" key="2">
    <source>
        <dbReference type="EMBL" id="KFX44233.1"/>
    </source>
</evidence>
<protein>
    <submittedName>
        <fullName evidence="2">Uncharacterized protein</fullName>
    </submittedName>
</protein>
<dbReference type="InterPro" id="IPR021848">
    <property type="entry name" value="HODM_asu-like"/>
</dbReference>
<reference evidence="2" key="2">
    <citation type="journal article" date="2014" name="PLoS Genet.">
        <title>Signature gene expression reveals novel clues to the molecular mechanisms of dimorphic transition in Penicillium marneffei.</title>
        <authorList>
            <person name="Yang E."/>
            <person name="Wang G."/>
            <person name="Cai J."/>
            <person name="Woo P.C."/>
            <person name="Lau S.K."/>
            <person name="Yuen K.-Y."/>
            <person name="Chow W.-N."/>
            <person name="Lin X."/>
        </authorList>
    </citation>
    <scope>NUCLEOTIDE SEQUENCE</scope>
    <source>
        <strain evidence="2">PM1</strain>
    </source>
</reference>
<keyword evidence="1" id="KW-0812">Transmembrane</keyword>
<accession>A0A093XG90</accession>
<feature type="transmembrane region" description="Helical" evidence="1">
    <location>
        <begin position="6"/>
        <end position="24"/>
    </location>
</feature>
<evidence type="ECO:0000256" key="1">
    <source>
        <dbReference type="SAM" id="Phobius"/>
    </source>
</evidence>
<reference key="1">
    <citation type="journal article" date="2014" name="PLoS Genet.">
        <title>Signature Gene Expression Reveals Novel Clues to the Molecular Mechanisms of Dimorphic Transition in Penicillium marneffei.</title>
        <authorList>
            <person name="Yang E."/>
            <person name="Wang G."/>
            <person name="Cai J."/>
            <person name="Woo P.C."/>
            <person name="Lau S.K."/>
            <person name="Yuen K.-Y."/>
            <person name="Chow W.-N."/>
            <person name="Lin X."/>
        </authorList>
    </citation>
    <scope>NUCLEOTIDE SEQUENCE [LARGE SCALE GENOMIC DNA]</scope>
    <source>
        <strain>PM1</strain>
    </source>
</reference>
<proteinExistence type="predicted"/>
<organism evidence="2">
    <name type="scientific">Talaromyces marneffei PM1</name>
    <dbReference type="NCBI Taxonomy" id="1077442"/>
    <lineage>
        <taxon>Eukaryota</taxon>
        <taxon>Fungi</taxon>
        <taxon>Dikarya</taxon>
        <taxon>Ascomycota</taxon>
        <taxon>Pezizomycotina</taxon>
        <taxon>Eurotiomycetes</taxon>
        <taxon>Eurotiomycetidae</taxon>
        <taxon>Eurotiales</taxon>
        <taxon>Trichocomaceae</taxon>
        <taxon>Talaromyces</taxon>
        <taxon>Talaromyces sect. Talaromyces</taxon>
    </lineage>
</organism>
<gene>
    <name evidence="2" type="ORF">GQ26_0301290</name>
</gene>
<comment type="caution">
    <text evidence="2">The sequence shown here is derived from an EMBL/GenBank/DDBJ whole genome shotgun (WGS) entry which is preliminary data.</text>
</comment>
<keyword evidence="1" id="KW-1133">Transmembrane helix</keyword>
<dbReference type="AlphaFoldDB" id="A0A093XG90"/>
<dbReference type="eggNOG" id="ENOG502S5PM">
    <property type="taxonomic scope" value="Eukaryota"/>
</dbReference>
<dbReference type="Pfam" id="PF11927">
    <property type="entry name" value="HODM_asu-like"/>
    <property type="match status" value="1"/>
</dbReference>
<keyword evidence="1" id="KW-0472">Membrane</keyword>
<dbReference type="HOGENOM" id="CLU_025462_0_0_1"/>
<dbReference type="EMBL" id="JPOX01000030">
    <property type="protein sequence ID" value="KFX44233.1"/>
    <property type="molecule type" value="Genomic_DNA"/>
</dbReference>